<organism evidence="2">
    <name type="scientific">Octactis speculum</name>
    <dbReference type="NCBI Taxonomy" id="3111310"/>
    <lineage>
        <taxon>Eukaryota</taxon>
        <taxon>Sar</taxon>
        <taxon>Stramenopiles</taxon>
        <taxon>Ochrophyta</taxon>
        <taxon>Dictyochophyceae</taxon>
        <taxon>Dictyochales</taxon>
        <taxon>Dictyochaceae</taxon>
        <taxon>Octactis</taxon>
    </lineage>
</organism>
<feature type="transmembrane region" description="Helical" evidence="1">
    <location>
        <begin position="93"/>
        <end position="114"/>
    </location>
</feature>
<sequence>MDQPLTGLKSEGESLHRITGDGAYLYVLVYTSAFIPYRLGPLYSYVYKYLYNSLANFNFIHLYIIFQLFMVVMYVVAFLLSRRATDGGKNMHLEAVLLYWILMTGDLFGGLVFLDTSLEDWDFWLCLVSEFIVLVTRGNLWPCLEPIILIFGGDFNGLGDNALQYDTKSKRTSSKNEGQTNHNQDEIRVTQMSLYQMKDAFDDVSTESRMEQLSTTSELTSGLVLLSILSVEVLGENFDTDLAGAPSITSNMDVRERYMAFYVYLLVLTVNIVGIYIRRNINRRKNTKKLIHACFQDQLREGIAGKLNLYDACYTLEILGVSEAKETFAQAVKILKLEIEQQEEERPSWSLPNIQVTLKELIMVMKTSKNTHGESTYDVFVRRGLSIGQVTVRISSAVFWRHHLVYLTAVSVGIIVLVIDSVSVHLQSEPN</sequence>
<feature type="transmembrane region" description="Helical" evidence="1">
    <location>
        <begin position="23"/>
        <end position="40"/>
    </location>
</feature>
<protein>
    <submittedName>
        <fullName evidence="2">Uncharacterized protein</fullName>
    </submittedName>
</protein>
<evidence type="ECO:0000313" key="2">
    <source>
        <dbReference type="EMBL" id="CAD9443233.1"/>
    </source>
</evidence>
<keyword evidence="1" id="KW-0472">Membrane</keyword>
<keyword evidence="1" id="KW-1133">Transmembrane helix</keyword>
<reference evidence="2" key="1">
    <citation type="submission" date="2021-01" db="EMBL/GenBank/DDBJ databases">
        <authorList>
            <person name="Corre E."/>
            <person name="Pelletier E."/>
            <person name="Niang G."/>
            <person name="Scheremetjew M."/>
            <person name="Finn R."/>
            <person name="Kale V."/>
            <person name="Holt S."/>
            <person name="Cochrane G."/>
            <person name="Meng A."/>
            <person name="Brown T."/>
            <person name="Cohen L."/>
        </authorList>
    </citation>
    <scope>NUCLEOTIDE SEQUENCE</scope>
    <source>
        <strain evidence="2">CCMP1381</strain>
    </source>
</reference>
<dbReference type="EMBL" id="HBGS01036744">
    <property type="protein sequence ID" value="CAD9443233.1"/>
    <property type="molecule type" value="Transcribed_RNA"/>
</dbReference>
<proteinExistence type="predicted"/>
<dbReference type="AlphaFoldDB" id="A0A7S2D3D9"/>
<name>A0A7S2D3D9_9STRA</name>
<keyword evidence="1" id="KW-0812">Transmembrane</keyword>
<accession>A0A7S2D3D9</accession>
<feature type="transmembrane region" description="Helical" evidence="1">
    <location>
        <begin position="259"/>
        <end position="277"/>
    </location>
</feature>
<evidence type="ECO:0000256" key="1">
    <source>
        <dbReference type="SAM" id="Phobius"/>
    </source>
</evidence>
<feature type="transmembrane region" description="Helical" evidence="1">
    <location>
        <begin position="60"/>
        <end position="81"/>
    </location>
</feature>
<feature type="transmembrane region" description="Helical" evidence="1">
    <location>
        <begin position="404"/>
        <end position="426"/>
    </location>
</feature>
<gene>
    <name evidence="2" type="ORF">DSPE1174_LOCUS19029</name>
</gene>